<proteinExistence type="predicted"/>
<evidence type="ECO:0000259" key="3">
    <source>
        <dbReference type="PROSITE" id="PS50245"/>
    </source>
</evidence>
<feature type="domain" description="CAP-Gly" evidence="3">
    <location>
        <begin position="462"/>
        <end position="504"/>
    </location>
</feature>
<sequence length="511" mass="57345">MRQQSFGQGSNHNVILALAPAEKHLYSNSDSGTSDSLNSSSSCSSNVPEKTHWVCHKDVLKSTSHYFDAVFNSQFQEAEASIVFLPRGIFTSTVLDDVLYYMYTKSIKESGDRNMEKLEQLESVYLAADYLGIEGLCSAIKDHIIQLTHGLVCYCNSCTELVPQLLSFTGSHQQNDPYLNQITHAILRLLDQDPEKTLPSYWSSDSMAALFTETESLHDYLESRLLNHVNRNNAIETLHGCFLAKDRVSAKNADVRCTLEKIQKMGSTLLADHFDFYCTKYPKLLSCVDGITYSFEFLDYLMSCILEEMNDMNACSLYKGIVKSLMCRDTVQRTPLVKDILQSAKSKTIRYIAKHLAQIKQLDTIDKNVIEQLAQDLVVPANTLLVQNHKPGNYTTTKTPLPPPQSPPVSSKQRKGASWNMKFRSRLCTMVFGQAALHFKVGQRVQLLNKPVLTMGTILYVGKVENRPGHFLGVELDRSVGSNDGSIDGKRYFSTLTNRGIFVKQSEVALL</sequence>
<gene>
    <name evidence="4" type="ORF">ATC70_005033</name>
</gene>
<dbReference type="EMBL" id="JASEJX010000033">
    <property type="protein sequence ID" value="KAK4510602.1"/>
    <property type="molecule type" value="Genomic_DNA"/>
</dbReference>
<feature type="domain" description="BTB" evidence="2">
    <location>
        <begin position="56"/>
        <end position="111"/>
    </location>
</feature>
<dbReference type="PROSITE" id="PS50245">
    <property type="entry name" value="CAP_GLY_2"/>
    <property type="match status" value="1"/>
</dbReference>
<dbReference type="InterPro" id="IPR000210">
    <property type="entry name" value="BTB/POZ_dom"/>
</dbReference>
<dbReference type="CDD" id="cd18186">
    <property type="entry name" value="BTB_POZ_ZBTB_KLHL-like"/>
    <property type="match status" value="1"/>
</dbReference>
<evidence type="ECO:0008006" key="6">
    <source>
        <dbReference type="Google" id="ProtNLM"/>
    </source>
</evidence>
<dbReference type="PROSITE" id="PS50097">
    <property type="entry name" value="BTB"/>
    <property type="match status" value="1"/>
</dbReference>
<comment type="caution">
    <text evidence="4">The sequence shown here is derived from an EMBL/GenBank/DDBJ whole genome shotgun (WGS) entry which is preliminary data.</text>
</comment>
<dbReference type="SMART" id="SM00225">
    <property type="entry name" value="BTB"/>
    <property type="match status" value="1"/>
</dbReference>
<dbReference type="Pfam" id="PF01302">
    <property type="entry name" value="CAP_GLY"/>
    <property type="match status" value="1"/>
</dbReference>
<organism evidence="4 5">
    <name type="scientific">Mucor velutinosus</name>
    <dbReference type="NCBI Taxonomy" id="708070"/>
    <lineage>
        <taxon>Eukaryota</taxon>
        <taxon>Fungi</taxon>
        <taxon>Fungi incertae sedis</taxon>
        <taxon>Mucoromycota</taxon>
        <taxon>Mucoromycotina</taxon>
        <taxon>Mucoromycetes</taxon>
        <taxon>Mucorales</taxon>
        <taxon>Mucorineae</taxon>
        <taxon>Mucoraceae</taxon>
        <taxon>Mucor</taxon>
    </lineage>
</organism>
<dbReference type="SUPFAM" id="SSF54695">
    <property type="entry name" value="POZ domain"/>
    <property type="match status" value="1"/>
</dbReference>
<accession>A0AAN7D4G7</accession>
<dbReference type="Gene3D" id="2.30.30.190">
    <property type="entry name" value="CAP Gly-rich-like domain"/>
    <property type="match status" value="1"/>
</dbReference>
<reference evidence="4 5" key="1">
    <citation type="submission" date="2022-11" db="EMBL/GenBank/DDBJ databases">
        <title>Mucor velutinosus strain NIH1002 WGS.</title>
        <authorList>
            <person name="Subramanian P."/>
            <person name="Mullikin J.C."/>
            <person name="Segre J.A."/>
            <person name="Zelazny A.M."/>
        </authorList>
    </citation>
    <scope>NUCLEOTIDE SEQUENCE [LARGE SCALE GENOMIC DNA]</scope>
    <source>
        <strain evidence="4 5">NIH1002</strain>
    </source>
</reference>
<dbReference type="RefSeq" id="XP_064677268.1">
    <property type="nucleotide sequence ID" value="XM_064824332.1"/>
</dbReference>
<evidence type="ECO:0000313" key="4">
    <source>
        <dbReference type="EMBL" id="KAK4510602.1"/>
    </source>
</evidence>
<dbReference type="Gene3D" id="3.30.710.10">
    <property type="entry name" value="Potassium Channel Kv1.1, Chain A"/>
    <property type="match status" value="1"/>
</dbReference>
<dbReference type="GeneID" id="89948719"/>
<dbReference type="SMART" id="SM01052">
    <property type="entry name" value="CAP_GLY"/>
    <property type="match status" value="1"/>
</dbReference>
<dbReference type="InterPro" id="IPR000938">
    <property type="entry name" value="CAP-Gly_domain"/>
</dbReference>
<dbReference type="InterPro" id="IPR011333">
    <property type="entry name" value="SKP1/BTB/POZ_sf"/>
</dbReference>
<dbReference type="Proteomes" id="UP001304243">
    <property type="component" value="Unassembled WGS sequence"/>
</dbReference>
<dbReference type="SUPFAM" id="SSF74924">
    <property type="entry name" value="Cap-Gly domain"/>
    <property type="match status" value="1"/>
</dbReference>
<dbReference type="Pfam" id="PF00651">
    <property type="entry name" value="BTB"/>
    <property type="match status" value="1"/>
</dbReference>
<evidence type="ECO:0000256" key="1">
    <source>
        <dbReference type="SAM" id="MobiDB-lite"/>
    </source>
</evidence>
<feature type="compositionally biased region" description="Low complexity" evidence="1">
    <location>
        <begin position="27"/>
        <end position="46"/>
    </location>
</feature>
<protein>
    <recommendedName>
        <fullName evidence="6">BTB domain-containing protein</fullName>
    </recommendedName>
</protein>
<dbReference type="PANTHER" id="PTHR24413">
    <property type="entry name" value="SPECKLE-TYPE POZ PROTEIN"/>
    <property type="match status" value="1"/>
</dbReference>
<name>A0AAN7D4G7_9FUNG</name>
<feature type="region of interest" description="Disordered" evidence="1">
    <location>
        <begin position="389"/>
        <end position="416"/>
    </location>
</feature>
<dbReference type="InterPro" id="IPR036859">
    <property type="entry name" value="CAP-Gly_dom_sf"/>
</dbReference>
<feature type="region of interest" description="Disordered" evidence="1">
    <location>
        <begin position="27"/>
        <end position="48"/>
    </location>
</feature>
<evidence type="ECO:0000313" key="5">
    <source>
        <dbReference type="Proteomes" id="UP001304243"/>
    </source>
</evidence>
<evidence type="ECO:0000259" key="2">
    <source>
        <dbReference type="PROSITE" id="PS50097"/>
    </source>
</evidence>
<dbReference type="AlphaFoldDB" id="A0AAN7D4G7"/>
<keyword evidence="5" id="KW-1185">Reference proteome</keyword>